<evidence type="ECO:0000256" key="1">
    <source>
        <dbReference type="SAM" id="MobiDB-lite"/>
    </source>
</evidence>
<feature type="compositionally biased region" description="Low complexity" evidence="1">
    <location>
        <begin position="57"/>
        <end position="77"/>
    </location>
</feature>
<feature type="non-terminal residue" evidence="2">
    <location>
        <position position="1"/>
    </location>
</feature>
<feature type="region of interest" description="Disordered" evidence="1">
    <location>
        <begin position="1"/>
        <end position="92"/>
    </location>
</feature>
<feature type="compositionally biased region" description="Basic residues" evidence="1">
    <location>
        <begin position="78"/>
        <end position="92"/>
    </location>
</feature>
<gene>
    <name evidence="2" type="ORF">AVDCRST_MAG82-1645</name>
</gene>
<organism evidence="2">
    <name type="scientific">uncultured Rubrobacteraceae bacterium</name>
    <dbReference type="NCBI Taxonomy" id="349277"/>
    <lineage>
        <taxon>Bacteria</taxon>
        <taxon>Bacillati</taxon>
        <taxon>Actinomycetota</taxon>
        <taxon>Rubrobacteria</taxon>
        <taxon>Rubrobacterales</taxon>
        <taxon>Rubrobacteraceae</taxon>
        <taxon>environmental samples</taxon>
    </lineage>
</organism>
<name>A0A6J4PRQ9_9ACTN</name>
<protein>
    <submittedName>
        <fullName evidence="2">Uncharacterized protein</fullName>
    </submittedName>
</protein>
<proteinExistence type="predicted"/>
<evidence type="ECO:0000313" key="2">
    <source>
        <dbReference type="EMBL" id="CAA9424051.1"/>
    </source>
</evidence>
<feature type="compositionally biased region" description="Basic and acidic residues" evidence="1">
    <location>
        <begin position="1"/>
        <end position="17"/>
    </location>
</feature>
<sequence length="103" mass="11783">DRHRRGEDDRGRDALREVRRKAAGPLRLGRGRRVRPRSQRPGLRRVLREARSAGAFRPLLRPQRGPRGPLRPQGGPRNRGRPAQRLGLRRGHLREARATLCGL</sequence>
<dbReference type="EMBL" id="CADCVA010000236">
    <property type="protein sequence ID" value="CAA9424051.1"/>
    <property type="molecule type" value="Genomic_DNA"/>
</dbReference>
<reference evidence="2" key="1">
    <citation type="submission" date="2020-02" db="EMBL/GenBank/DDBJ databases">
        <authorList>
            <person name="Meier V. D."/>
        </authorList>
    </citation>
    <scope>NUCLEOTIDE SEQUENCE</scope>
    <source>
        <strain evidence="2">AVDCRST_MAG82</strain>
    </source>
</reference>
<dbReference type="AlphaFoldDB" id="A0A6J4PRQ9"/>
<accession>A0A6J4PRQ9</accession>
<feature type="compositionally biased region" description="Basic residues" evidence="1">
    <location>
        <begin position="29"/>
        <end position="45"/>
    </location>
</feature>
<feature type="non-terminal residue" evidence="2">
    <location>
        <position position="103"/>
    </location>
</feature>